<dbReference type="Gene3D" id="1.20.120.530">
    <property type="entry name" value="GntR ligand-binding domain-like"/>
    <property type="match status" value="1"/>
</dbReference>
<comment type="caution">
    <text evidence="5">The sequence shown here is derived from an EMBL/GenBank/DDBJ whole genome shotgun (WGS) entry which is preliminary data.</text>
</comment>
<keyword evidence="1" id="KW-0805">Transcription regulation</keyword>
<dbReference type="PANTHER" id="PTHR43537:SF24">
    <property type="entry name" value="GLUCONATE OPERON TRANSCRIPTIONAL REPRESSOR"/>
    <property type="match status" value="1"/>
</dbReference>
<keyword evidence="2" id="KW-0238">DNA-binding</keyword>
<evidence type="ECO:0000259" key="4">
    <source>
        <dbReference type="PROSITE" id="PS50949"/>
    </source>
</evidence>
<dbReference type="Pfam" id="PF00392">
    <property type="entry name" value="GntR"/>
    <property type="match status" value="1"/>
</dbReference>
<proteinExistence type="predicted"/>
<feature type="domain" description="HTH gntR-type" evidence="4">
    <location>
        <begin position="13"/>
        <end position="80"/>
    </location>
</feature>
<name>A0A3A9K6D5_9BACI</name>
<keyword evidence="6" id="KW-1185">Reference proteome</keyword>
<organism evidence="5 6">
    <name type="scientific">Salipaludibacillus neizhouensis</name>
    <dbReference type="NCBI Taxonomy" id="885475"/>
    <lineage>
        <taxon>Bacteria</taxon>
        <taxon>Bacillati</taxon>
        <taxon>Bacillota</taxon>
        <taxon>Bacilli</taxon>
        <taxon>Bacillales</taxon>
        <taxon>Bacillaceae</taxon>
    </lineage>
</organism>
<dbReference type="InterPro" id="IPR011711">
    <property type="entry name" value="GntR_C"/>
</dbReference>
<dbReference type="GO" id="GO:0003677">
    <property type="term" value="F:DNA binding"/>
    <property type="evidence" value="ECO:0007669"/>
    <property type="project" value="UniProtKB-KW"/>
</dbReference>
<dbReference type="InterPro" id="IPR036390">
    <property type="entry name" value="WH_DNA-bd_sf"/>
</dbReference>
<dbReference type="SMART" id="SM00895">
    <property type="entry name" value="FCD"/>
    <property type="match status" value="1"/>
</dbReference>
<evidence type="ECO:0000256" key="3">
    <source>
        <dbReference type="ARBA" id="ARBA00023163"/>
    </source>
</evidence>
<dbReference type="Pfam" id="PF07729">
    <property type="entry name" value="FCD"/>
    <property type="match status" value="1"/>
</dbReference>
<dbReference type="PRINTS" id="PR00035">
    <property type="entry name" value="HTHGNTR"/>
</dbReference>
<protein>
    <submittedName>
        <fullName evidence="5">GntR family transcriptional regulator</fullName>
    </submittedName>
</protein>
<dbReference type="EMBL" id="PDOE01000011">
    <property type="protein sequence ID" value="RKL65871.1"/>
    <property type="molecule type" value="Genomic_DNA"/>
</dbReference>
<evidence type="ECO:0000256" key="1">
    <source>
        <dbReference type="ARBA" id="ARBA00023015"/>
    </source>
</evidence>
<evidence type="ECO:0000256" key="2">
    <source>
        <dbReference type="ARBA" id="ARBA00023125"/>
    </source>
</evidence>
<dbReference type="InterPro" id="IPR000524">
    <property type="entry name" value="Tscrpt_reg_HTH_GntR"/>
</dbReference>
<dbReference type="SUPFAM" id="SSF46785">
    <property type="entry name" value="Winged helix' DNA-binding domain"/>
    <property type="match status" value="1"/>
</dbReference>
<keyword evidence="3" id="KW-0804">Transcription</keyword>
<evidence type="ECO:0000313" key="5">
    <source>
        <dbReference type="EMBL" id="RKL65871.1"/>
    </source>
</evidence>
<dbReference type="RefSeq" id="WP_110937866.1">
    <property type="nucleotide sequence ID" value="NZ_KZ614147.1"/>
</dbReference>
<dbReference type="InterPro" id="IPR008920">
    <property type="entry name" value="TF_FadR/GntR_C"/>
</dbReference>
<evidence type="ECO:0000313" key="6">
    <source>
        <dbReference type="Proteomes" id="UP000281498"/>
    </source>
</evidence>
<dbReference type="SMART" id="SM00345">
    <property type="entry name" value="HTH_GNTR"/>
    <property type="match status" value="1"/>
</dbReference>
<dbReference type="PANTHER" id="PTHR43537">
    <property type="entry name" value="TRANSCRIPTIONAL REGULATOR, GNTR FAMILY"/>
    <property type="match status" value="1"/>
</dbReference>
<dbReference type="PROSITE" id="PS50949">
    <property type="entry name" value="HTH_GNTR"/>
    <property type="match status" value="1"/>
</dbReference>
<dbReference type="GO" id="GO:0003700">
    <property type="term" value="F:DNA-binding transcription factor activity"/>
    <property type="evidence" value="ECO:0007669"/>
    <property type="project" value="InterPro"/>
</dbReference>
<dbReference type="InterPro" id="IPR036388">
    <property type="entry name" value="WH-like_DNA-bd_sf"/>
</dbReference>
<gene>
    <name evidence="5" type="ORF">CR203_18650</name>
</gene>
<sequence length="222" mass="25371">MPVPKNFAVPARMSAKERSFVQIQKWIIDGTLQPGEKIIDAELAETLAVSRTPIREALQLLEIQGLVSMHPGKETRVKQIEKHDILKLYPTLASLHALGAEYAAQRILPEHIDQLKNLNMRFRQAIESGQTFEAMETDEQIHNLIVDLSENEYIASFSASLQIHIRRFKYVFLKQKPHATMTSVEEHDSLITALEQQDAEAAAARMKQNIIRPMQELYTFIQ</sequence>
<dbReference type="SUPFAM" id="SSF48008">
    <property type="entry name" value="GntR ligand-binding domain-like"/>
    <property type="match status" value="1"/>
</dbReference>
<dbReference type="CDD" id="cd07377">
    <property type="entry name" value="WHTH_GntR"/>
    <property type="match status" value="1"/>
</dbReference>
<dbReference type="AlphaFoldDB" id="A0A3A9K6D5"/>
<dbReference type="Gene3D" id="1.10.10.10">
    <property type="entry name" value="Winged helix-like DNA-binding domain superfamily/Winged helix DNA-binding domain"/>
    <property type="match status" value="1"/>
</dbReference>
<dbReference type="OrthoDB" id="9781630at2"/>
<dbReference type="Proteomes" id="UP000281498">
    <property type="component" value="Unassembled WGS sequence"/>
</dbReference>
<accession>A0A3A9K6D5</accession>
<reference evidence="5 6" key="1">
    <citation type="submission" date="2017-10" db="EMBL/GenBank/DDBJ databases">
        <title>Bacillus sp. nov., a halophilic bacterium isolated from a Keqin Lake.</title>
        <authorList>
            <person name="Wang H."/>
        </authorList>
    </citation>
    <scope>NUCLEOTIDE SEQUENCE [LARGE SCALE GENOMIC DNA]</scope>
    <source>
        <strain evidence="5 6">KCTC 13187</strain>
    </source>
</reference>